<comment type="subcellular location">
    <subcellularLocation>
        <location evidence="1">Cell outer membrane</location>
        <topology evidence="1">Multi-pass membrane protein</topology>
    </subcellularLocation>
</comment>
<dbReference type="GO" id="GO:0006811">
    <property type="term" value="P:monoatomic ion transport"/>
    <property type="evidence" value="ECO:0007669"/>
    <property type="project" value="UniProtKB-KW"/>
</dbReference>
<evidence type="ECO:0000256" key="10">
    <source>
        <dbReference type="ARBA" id="ARBA00023237"/>
    </source>
</evidence>
<evidence type="ECO:0000256" key="6">
    <source>
        <dbReference type="ARBA" id="ARBA00022729"/>
    </source>
</evidence>
<feature type="chain" id="PRO_5020880926" evidence="11">
    <location>
        <begin position="20"/>
        <end position="321"/>
    </location>
</feature>
<dbReference type="RefSeq" id="WP_133157639.1">
    <property type="nucleotide sequence ID" value="NZ_CP037867.1"/>
</dbReference>
<feature type="domain" description="Porin" evidence="12">
    <location>
        <begin position="7"/>
        <end position="300"/>
    </location>
</feature>
<dbReference type="CDD" id="cd00342">
    <property type="entry name" value="gram_neg_porins"/>
    <property type="match status" value="1"/>
</dbReference>
<evidence type="ECO:0000256" key="11">
    <source>
        <dbReference type="SAM" id="SignalP"/>
    </source>
</evidence>
<sequence length="321" mass="32922" precursor="true">MKKTLIALAAVAATGVAFAQSSVTIYGKVEAGLQKMNGDSLKMTNIHGSRLGFRGAEDLGGGLQAKFQIEHRFSPDTGMDATYSPGGTNPATGVVTPASSTFWNGMSTVGLAGSFGEIRLGRYYSANFLGANNKPDPFGGDGAGALRGIGMQTTHVRTANIIHYSGSFSGVNVAVSTGLKEGAAKAHNSFAVGYANGPLDVGVGADKDAGSDVTNAYATYDLGVAKLAFGLGNKKTAAGVKTEGLLFGATIPAGPGKVLVGVAQAKNKTTDTTTNQKVGLGYYYPLSKRTALEFTYGRDSKAKTATGKNVGGADFTLHHNF</sequence>
<keyword evidence="10" id="KW-0998">Cell outer membrane</keyword>
<keyword evidence="5" id="KW-0812">Transmembrane</keyword>
<evidence type="ECO:0000256" key="7">
    <source>
        <dbReference type="ARBA" id="ARBA00023065"/>
    </source>
</evidence>
<gene>
    <name evidence="13" type="ORF">HPF_20015</name>
</gene>
<dbReference type="PRINTS" id="PR00184">
    <property type="entry name" value="NEISSPPORIN"/>
</dbReference>
<keyword evidence="3" id="KW-0813">Transport</keyword>
<name>A0A4P6X460_HYDPS</name>
<dbReference type="AlphaFoldDB" id="A0A4P6X460"/>
<keyword evidence="14" id="KW-1185">Reference proteome</keyword>
<dbReference type="InterPro" id="IPR050298">
    <property type="entry name" value="Gram-neg_bact_OMP"/>
</dbReference>
<evidence type="ECO:0000256" key="9">
    <source>
        <dbReference type="ARBA" id="ARBA00023136"/>
    </source>
</evidence>
<keyword evidence="9" id="KW-0472">Membrane</keyword>
<evidence type="ECO:0000259" key="12">
    <source>
        <dbReference type="Pfam" id="PF13609"/>
    </source>
</evidence>
<evidence type="ECO:0000256" key="2">
    <source>
        <dbReference type="ARBA" id="ARBA00011233"/>
    </source>
</evidence>
<feature type="signal peptide" evidence="11">
    <location>
        <begin position="1"/>
        <end position="19"/>
    </location>
</feature>
<evidence type="ECO:0000256" key="1">
    <source>
        <dbReference type="ARBA" id="ARBA00004571"/>
    </source>
</evidence>
<dbReference type="InterPro" id="IPR002299">
    <property type="entry name" value="Porin_Neis"/>
</dbReference>
<evidence type="ECO:0000256" key="3">
    <source>
        <dbReference type="ARBA" id="ARBA00022448"/>
    </source>
</evidence>
<dbReference type="PANTHER" id="PTHR34501:SF9">
    <property type="entry name" value="MAJOR OUTER MEMBRANE PROTEIN P.IA"/>
    <property type="match status" value="1"/>
</dbReference>
<protein>
    <submittedName>
        <fullName evidence="13">Outer membrane porin protein 32</fullName>
    </submittedName>
</protein>
<evidence type="ECO:0000256" key="8">
    <source>
        <dbReference type="ARBA" id="ARBA00023114"/>
    </source>
</evidence>
<dbReference type="PANTHER" id="PTHR34501">
    <property type="entry name" value="PROTEIN YDDL-RELATED"/>
    <property type="match status" value="1"/>
</dbReference>
<keyword evidence="8" id="KW-0626">Porin</keyword>
<keyword evidence="7" id="KW-0406">Ion transport</keyword>
<dbReference type="EMBL" id="CP037867">
    <property type="protein sequence ID" value="QBM29989.1"/>
    <property type="molecule type" value="Genomic_DNA"/>
</dbReference>
<accession>A0A4P6X460</accession>
<evidence type="ECO:0000313" key="13">
    <source>
        <dbReference type="EMBL" id="QBM29989.1"/>
    </source>
</evidence>
<proteinExistence type="predicted"/>
<dbReference type="InterPro" id="IPR023614">
    <property type="entry name" value="Porin_dom_sf"/>
</dbReference>
<dbReference type="Pfam" id="PF13609">
    <property type="entry name" value="Porin_4"/>
    <property type="match status" value="1"/>
</dbReference>
<evidence type="ECO:0000256" key="5">
    <source>
        <dbReference type="ARBA" id="ARBA00022692"/>
    </source>
</evidence>
<dbReference type="GO" id="GO:0009279">
    <property type="term" value="C:cell outer membrane"/>
    <property type="evidence" value="ECO:0007669"/>
    <property type="project" value="UniProtKB-SubCell"/>
</dbReference>
<keyword evidence="4" id="KW-1134">Transmembrane beta strand</keyword>
<comment type="subunit">
    <text evidence="2">Homotrimer.</text>
</comment>
<evidence type="ECO:0000256" key="4">
    <source>
        <dbReference type="ARBA" id="ARBA00022452"/>
    </source>
</evidence>
<organism evidence="13 14">
    <name type="scientific">Hydrogenophaga pseudoflava</name>
    <name type="common">Pseudomonas carboxydoflava</name>
    <dbReference type="NCBI Taxonomy" id="47421"/>
    <lineage>
        <taxon>Bacteria</taxon>
        <taxon>Pseudomonadati</taxon>
        <taxon>Pseudomonadota</taxon>
        <taxon>Betaproteobacteria</taxon>
        <taxon>Burkholderiales</taxon>
        <taxon>Comamonadaceae</taxon>
        <taxon>Hydrogenophaga</taxon>
    </lineage>
</organism>
<dbReference type="SUPFAM" id="SSF56935">
    <property type="entry name" value="Porins"/>
    <property type="match status" value="1"/>
</dbReference>
<dbReference type="Gene3D" id="2.40.160.10">
    <property type="entry name" value="Porin"/>
    <property type="match status" value="1"/>
</dbReference>
<keyword evidence="6 11" id="KW-0732">Signal</keyword>
<evidence type="ECO:0000313" key="14">
    <source>
        <dbReference type="Proteomes" id="UP000293912"/>
    </source>
</evidence>
<dbReference type="KEGG" id="hpse:HPF_20015"/>
<dbReference type="Proteomes" id="UP000293912">
    <property type="component" value="Chromosome"/>
</dbReference>
<dbReference type="InterPro" id="IPR033900">
    <property type="entry name" value="Gram_neg_porin_domain"/>
</dbReference>
<dbReference type="GO" id="GO:0046930">
    <property type="term" value="C:pore complex"/>
    <property type="evidence" value="ECO:0007669"/>
    <property type="project" value="UniProtKB-KW"/>
</dbReference>
<dbReference type="GO" id="GO:0015288">
    <property type="term" value="F:porin activity"/>
    <property type="evidence" value="ECO:0007669"/>
    <property type="project" value="UniProtKB-KW"/>
</dbReference>
<reference evidence="13 14" key="1">
    <citation type="submission" date="2019-03" db="EMBL/GenBank/DDBJ databases">
        <authorList>
            <person name="Sebastian G."/>
            <person name="Baumann P."/>
            <person name="Ruckert C."/>
            <person name="Kalinowski J."/>
            <person name="Nebel B."/>
            <person name="Takors R."/>
            <person name="Blombach B."/>
        </authorList>
    </citation>
    <scope>NUCLEOTIDE SEQUENCE [LARGE SCALE GENOMIC DNA]</scope>
    <source>
        <strain evidence="13 14">DSM 1084</strain>
    </source>
</reference>